<keyword evidence="2" id="KW-1185">Reference proteome</keyword>
<name>A0A7X0M5R5_9ACTN</name>
<dbReference type="AlphaFoldDB" id="A0A7X0M5R5"/>
<organism evidence="1 2">
    <name type="scientific">Sphaerisporangium rubeum</name>
    <dbReference type="NCBI Taxonomy" id="321317"/>
    <lineage>
        <taxon>Bacteria</taxon>
        <taxon>Bacillati</taxon>
        <taxon>Actinomycetota</taxon>
        <taxon>Actinomycetes</taxon>
        <taxon>Streptosporangiales</taxon>
        <taxon>Streptosporangiaceae</taxon>
        <taxon>Sphaerisporangium</taxon>
    </lineage>
</organism>
<dbReference type="Proteomes" id="UP000555564">
    <property type="component" value="Unassembled WGS sequence"/>
</dbReference>
<accession>A0A7X0M5R5</accession>
<evidence type="ECO:0000313" key="1">
    <source>
        <dbReference type="EMBL" id="MBB6472457.1"/>
    </source>
</evidence>
<gene>
    <name evidence="1" type="ORF">BJ992_001888</name>
</gene>
<sequence>MGFDEVRGTFGDKVLAALDELAHTRQESPIDTIALLIAMARIDVDGDWQRLWLEFGELTPAMSQRFPDPAPFAGDLWRGRPMTGTVAVALHASAALAAGSRSLPVSPGMLGLVLVGRPSTGASCALTGGSPPRWARLLDVFQRDVVGGNWPEIQPVLKFCYERAEALRSTPMPTDDDPSTERWIQDMSTSVAERFKRLADLMNQLVRAERPAERSRLVAKHPELLNDDVDAGFVKLIADAKAQRDMVAARRYQDRLDFLREYRRQTW</sequence>
<reference evidence="1 2" key="1">
    <citation type="submission" date="2020-08" db="EMBL/GenBank/DDBJ databases">
        <title>Sequencing the genomes of 1000 actinobacteria strains.</title>
        <authorList>
            <person name="Klenk H.-P."/>
        </authorList>
    </citation>
    <scope>NUCLEOTIDE SEQUENCE [LARGE SCALE GENOMIC DNA]</scope>
    <source>
        <strain evidence="1 2">DSM 44936</strain>
    </source>
</reference>
<evidence type="ECO:0000313" key="2">
    <source>
        <dbReference type="Proteomes" id="UP000555564"/>
    </source>
</evidence>
<proteinExistence type="predicted"/>
<dbReference type="RefSeq" id="WP_184979541.1">
    <property type="nucleotide sequence ID" value="NZ_BAAALO010000037.1"/>
</dbReference>
<dbReference type="EMBL" id="JACHIU010000001">
    <property type="protein sequence ID" value="MBB6472457.1"/>
    <property type="molecule type" value="Genomic_DNA"/>
</dbReference>
<comment type="caution">
    <text evidence="1">The sequence shown here is derived from an EMBL/GenBank/DDBJ whole genome shotgun (WGS) entry which is preliminary data.</text>
</comment>
<protein>
    <submittedName>
        <fullName evidence="1">Uncharacterized protein</fullName>
    </submittedName>
</protein>